<organism evidence="5 6">
    <name type="scientific">Natronospira elongata</name>
    <dbReference type="NCBI Taxonomy" id="3110268"/>
    <lineage>
        <taxon>Bacteria</taxon>
        <taxon>Pseudomonadati</taxon>
        <taxon>Pseudomonadota</taxon>
        <taxon>Gammaproteobacteria</taxon>
        <taxon>Natronospirales</taxon>
        <taxon>Natronospiraceae</taxon>
        <taxon>Natronospira</taxon>
    </lineage>
</organism>
<evidence type="ECO:0000313" key="5">
    <source>
        <dbReference type="EMBL" id="MEA5446879.1"/>
    </source>
</evidence>
<accession>A0AAP6MKU3</accession>
<dbReference type="Pfam" id="PF13579">
    <property type="entry name" value="Glyco_trans_4_4"/>
    <property type="match status" value="1"/>
</dbReference>
<feature type="domain" description="Glycosyltransferase subfamily 4-like N-terminal" evidence="4">
    <location>
        <begin position="17"/>
        <end position="208"/>
    </location>
</feature>
<evidence type="ECO:0000259" key="3">
    <source>
        <dbReference type="Pfam" id="PF00534"/>
    </source>
</evidence>
<dbReference type="AlphaFoldDB" id="A0AAP6MKU3"/>
<dbReference type="PANTHER" id="PTHR12526">
    <property type="entry name" value="GLYCOSYLTRANSFERASE"/>
    <property type="match status" value="1"/>
</dbReference>
<proteinExistence type="predicted"/>
<dbReference type="CDD" id="cd03794">
    <property type="entry name" value="GT4_WbuB-like"/>
    <property type="match status" value="1"/>
</dbReference>
<evidence type="ECO:0000313" key="6">
    <source>
        <dbReference type="Proteomes" id="UP001302316"/>
    </source>
</evidence>
<dbReference type="SUPFAM" id="SSF53756">
    <property type="entry name" value="UDP-Glycosyltransferase/glycogen phosphorylase"/>
    <property type="match status" value="1"/>
</dbReference>
<dbReference type="Gene3D" id="3.40.50.2000">
    <property type="entry name" value="Glycogen Phosphorylase B"/>
    <property type="match status" value="2"/>
</dbReference>
<dbReference type="Proteomes" id="UP001302316">
    <property type="component" value="Unassembled WGS sequence"/>
</dbReference>
<protein>
    <submittedName>
        <fullName evidence="5">Glycosyltransferase family 4 protein</fullName>
    </submittedName>
</protein>
<keyword evidence="1" id="KW-0328">Glycosyltransferase</keyword>
<dbReference type="RefSeq" id="WP_346053482.1">
    <property type="nucleotide sequence ID" value="NZ_JAYGII010000075.1"/>
</dbReference>
<reference evidence="5 6" key="1">
    <citation type="submission" date="2023-12" db="EMBL/GenBank/DDBJ databases">
        <title>Whole-genome sequencing of halo(alkali)philic microorganisms from hypersaline lakes.</title>
        <authorList>
            <person name="Sorokin D.Y."/>
            <person name="Merkel A.Y."/>
            <person name="Messina E."/>
            <person name="Yakimov M."/>
        </authorList>
    </citation>
    <scope>NUCLEOTIDE SEQUENCE [LARGE SCALE GENOMIC DNA]</scope>
    <source>
        <strain evidence="5 6">AB-CW1</strain>
    </source>
</reference>
<feature type="domain" description="Glycosyl transferase family 1" evidence="3">
    <location>
        <begin position="221"/>
        <end position="390"/>
    </location>
</feature>
<dbReference type="PANTHER" id="PTHR12526:SF629">
    <property type="entry name" value="TEICHURONIC ACID BIOSYNTHESIS GLYCOSYLTRANSFERASE TUAH-RELATED"/>
    <property type="match status" value="1"/>
</dbReference>
<evidence type="ECO:0000256" key="2">
    <source>
        <dbReference type="ARBA" id="ARBA00022679"/>
    </source>
</evidence>
<gene>
    <name evidence="5" type="ORF">VCB98_13710</name>
</gene>
<dbReference type="EMBL" id="JAYGII010000075">
    <property type="protein sequence ID" value="MEA5446879.1"/>
    <property type="molecule type" value="Genomic_DNA"/>
</dbReference>
<dbReference type="GO" id="GO:1901135">
    <property type="term" value="P:carbohydrate derivative metabolic process"/>
    <property type="evidence" value="ECO:0007669"/>
    <property type="project" value="UniProtKB-ARBA"/>
</dbReference>
<dbReference type="InterPro" id="IPR028098">
    <property type="entry name" value="Glyco_trans_4-like_N"/>
</dbReference>
<evidence type="ECO:0000256" key="1">
    <source>
        <dbReference type="ARBA" id="ARBA00022676"/>
    </source>
</evidence>
<name>A0AAP6MKU3_9GAMM</name>
<dbReference type="Pfam" id="PF00534">
    <property type="entry name" value="Glycos_transf_1"/>
    <property type="match status" value="1"/>
</dbReference>
<evidence type="ECO:0000259" key="4">
    <source>
        <dbReference type="Pfam" id="PF13579"/>
    </source>
</evidence>
<dbReference type="GO" id="GO:0016757">
    <property type="term" value="F:glycosyltransferase activity"/>
    <property type="evidence" value="ECO:0007669"/>
    <property type="project" value="UniProtKB-KW"/>
</dbReference>
<dbReference type="InterPro" id="IPR001296">
    <property type="entry name" value="Glyco_trans_1"/>
</dbReference>
<keyword evidence="6" id="KW-1185">Reference proteome</keyword>
<comment type="caution">
    <text evidence="5">The sequence shown here is derived from an EMBL/GenBank/DDBJ whole genome shotgun (WGS) entry which is preliminary data.</text>
</comment>
<keyword evidence="2" id="KW-0808">Transferase</keyword>
<sequence>MKRVGMVVWNTFETDARVLKEAQTLTAAGYEVTVCALHTPGVTERREVMAGGVRVRRVLRSPVMLIPAKRRQEARLNAARREAAANGPGGGGPAKRLGRFRQFLSVLFRLYTHTLLLFALLGTRPHVVHAHDANTLVVGWLAARLSRARLVYDAHEISTDREGYRHIRRWIGLIEKRLMPKADACITTTETRARFFARAYGVPRPRVLQNRPRYVALDKTERLRRELDLGPDWPIFVYQGGLQPGRGLEDLVTAAAEVPAAYFVFIGGGRLEGELKGRAAELDVEDRVRFVPTVALDQLLDYTASADIGVQPIRNTCLNHFSTDSNKLFEYVMAGLPVVASDFPEIRAVVRGHELGLVFDPEKPGALVAALQEMLADPARQARWRANARRARESLSWEAQEDVLLSIYREMT</sequence>